<gene>
    <name evidence="3" type="ORF">FOF52_16140</name>
</gene>
<feature type="chain" id="PRO_5046329016" description="Lipoprotein" evidence="2">
    <location>
        <begin position="26"/>
        <end position="241"/>
    </location>
</feature>
<evidence type="ECO:0000256" key="1">
    <source>
        <dbReference type="SAM" id="MobiDB-lite"/>
    </source>
</evidence>
<accession>A0ABY4L886</accession>
<evidence type="ECO:0000256" key="2">
    <source>
        <dbReference type="SAM" id="SignalP"/>
    </source>
</evidence>
<keyword evidence="2" id="KW-0732">Signal</keyword>
<keyword evidence="4" id="KW-1185">Reference proteome</keyword>
<sequence>MNSPKKLRTTAAASLGAAALAWVLAGCGSDSGTASEDAGRSADGSPEEVAARLHEAQLSGFQGLERVEEESRTGVYSRLDVVREAAEKREALVLDKPECADAASQWQELPEVQEAPASVALFRGADGSLTHTLLELPEDLATQAIDTVPVEECATYEATLEDGASHSYTVRELDLETIGDQSRGFVVATESGDGEAVLLYSLLYREGGRLGSVSMIGGPETEQRVADFAAAALEYQSEVLG</sequence>
<evidence type="ECO:0000313" key="4">
    <source>
        <dbReference type="Proteomes" id="UP000832041"/>
    </source>
</evidence>
<name>A0ABY4L886_THEAE</name>
<evidence type="ECO:0000313" key="3">
    <source>
        <dbReference type="EMBL" id="UPT22307.1"/>
    </source>
</evidence>
<feature type="region of interest" description="Disordered" evidence="1">
    <location>
        <begin position="30"/>
        <end position="49"/>
    </location>
</feature>
<evidence type="ECO:0008006" key="5">
    <source>
        <dbReference type="Google" id="ProtNLM"/>
    </source>
</evidence>
<proteinExistence type="predicted"/>
<dbReference type="EMBL" id="CP051627">
    <property type="protein sequence ID" value="UPT22307.1"/>
    <property type="molecule type" value="Genomic_DNA"/>
</dbReference>
<dbReference type="RefSeq" id="WP_248590789.1">
    <property type="nucleotide sequence ID" value="NZ_BAABEB010000039.1"/>
</dbReference>
<organism evidence="3 4">
    <name type="scientific">Thermobifida alba</name>
    <name type="common">Thermomonospora alba</name>
    <dbReference type="NCBI Taxonomy" id="53522"/>
    <lineage>
        <taxon>Bacteria</taxon>
        <taxon>Bacillati</taxon>
        <taxon>Actinomycetota</taxon>
        <taxon>Actinomycetes</taxon>
        <taxon>Streptosporangiales</taxon>
        <taxon>Nocardiopsidaceae</taxon>
        <taxon>Thermobifida</taxon>
    </lineage>
</organism>
<feature type="signal peptide" evidence="2">
    <location>
        <begin position="1"/>
        <end position="25"/>
    </location>
</feature>
<reference evidence="3 4" key="1">
    <citation type="submission" date="2020-04" db="EMBL/GenBank/DDBJ databases">
        <title>Thermobifida alba genome sequencing and assembly.</title>
        <authorList>
            <person name="Luzics S."/>
            <person name="Horvath B."/>
            <person name="Nagy I."/>
            <person name="Toth A."/>
            <person name="Nagy I."/>
            <person name="Kukolya J."/>
        </authorList>
    </citation>
    <scope>NUCLEOTIDE SEQUENCE [LARGE SCALE GENOMIC DNA]</scope>
    <source>
        <strain evidence="3 4">DSM 43795</strain>
    </source>
</reference>
<dbReference type="Proteomes" id="UP000832041">
    <property type="component" value="Chromosome"/>
</dbReference>
<protein>
    <recommendedName>
        <fullName evidence="5">Lipoprotein</fullName>
    </recommendedName>
</protein>
<dbReference type="PROSITE" id="PS51257">
    <property type="entry name" value="PROKAR_LIPOPROTEIN"/>
    <property type="match status" value="1"/>
</dbReference>